<evidence type="ECO:0000256" key="1">
    <source>
        <dbReference type="ARBA" id="ARBA00004141"/>
    </source>
</evidence>
<feature type="transmembrane region" description="Helical" evidence="9">
    <location>
        <begin position="392"/>
        <end position="413"/>
    </location>
</feature>
<accession>A0ABT4BUL2</accession>
<comment type="similarity">
    <text evidence="2">Belongs to the V-ATPase 116 kDa subunit family.</text>
</comment>
<feature type="transmembrane region" description="Helical" evidence="9">
    <location>
        <begin position="442"/>
        <end position="463"/>
    </location>
</feature>
<evidence type="ECO:0000256" key="3">
    <source>
        <dbReference type="ARBA" id="ARBA00022448"/>
    </source>
</evidence>
<name>A0ABT4BUL2_9FIRM</name>
<dbReference type="EMBL" id="JAPOHA010000009">
    <property type="protein sequence ID" value="MCY1714587.1"/>
    <property type="molecule type" value="Genomic_DNA"/>
</dbReference>
<evidence type="ECO:0000256" key="6">
    <source>
        <dbReference type="ARBA" id="ARBA00023065"/>
    </source>
</evidence>
<evidence type="ECO:0000256" key="8">
    <source>
        <dbReference type="SAM" id="Coils"/>
    </source>
</evidence>
<keyword evidence="3" id="KW-0813">Transport</keyword>
<feature type="transmembrane region" description="Helical" evidence="9">
    <location>
        <begin position="508"/>
        <end position="527"/>
    </location>
</feature>
<keyword evidence="8" id="KW-0175">Coiled coil</keyword>
<evidence type="ECO:0000313" key="11">
    <source>
        <dbReference type="Proteomes" id="UP001082703"/>
    </source>
</evidence>
<dbReference type="PANTHER" id="PTHR11629:SF63">
    <property type="entry name" value="V-TYPE PROTON ATPASE SUBUNIT A"/>
    <property type="match status" value="1"/>
</dbReference>
<feature type="coiled-coil region" evidence="8">
    <location>
        <begin position="96"/>
        <end position="123"/>
    </location>
</feature>
<evidence type="ECO:0000256" key="2">
    <source>
        <dbReference type="ARBA" id="ARBA00009904"/>
    </source>
</evidence>
<dbReference type="PANTHER" id="PTHR11629">
    <property type="entry name" value="VACUOLAR PROTON ATPASES"/>
    <property type="match status" value="1"/>
</dbReference>
<feature type="transmembrane region" description="Helical" evidence="9">
    <location>
        <begin position="594"/>
        <end position="620"/>
    </location>
</feature>
<proteinExistence type="inferred from homology"/>
<evidence type="ECO:0000256" key="7">
    <source>
        <dbReference type="ARBA" id="ARBA00023136"/>
    </source>
</evidence>
<evidence type="ECO:0000313" key="10">
    <source>
        <dbReference type="EMBL" id="MCY1714587.1"/>
    </source>
</evidence>
<comment type="caution">
    <text evidence="10">The sequence shown here is derived from an EMBL/GenBank/DDBJ whole genome shotgun (WGS) entry which is preliminary data.</text>
</comment>
<keyword evidence="4 9" id="KW-0812">Transmembrane</keyword>
<organism evidence="10 11">
    <name type="scientific">Caproiciproducens galactitolivorans</name>
    <dbReference type="NCBI Taxonomy" id="642589"/>
    <lineage>
        <taxon>Bacteria</taxon>
        <taxon>Bacillati</taxon>
        <taxon>Bacillota</taxon>
        <taxon>Clostridia</taxon>
        <taxon>Eubacteriales</taxon>
        <taxon>Acutalibacteraceae</taxon>
        <taxon>Caproiciproducens</taxon>
    </lineage>
</organism>
<dbReference type="Pfam" id="PF01496">
    <property type="entry name" value="V_ATPase_I"/>
    <property type="match status" value="2"/>
</dbReference>
<keyword evidence="7 9" id="KW-0472">Membrane</keyword>
<sequence length="648" mass="73667">MAVLKVKVVSMFGLMADLDQTTTLCGKTCFFHPDNALSFFSDTSDFSPLMNEENPFAEPLQQLSDVLAHFHYKMDLLSEEEVEKITTPQEELFSYVGSLSASISKLQKEYDEAQDKIRELSVEIDKISHFVGLNLNLSEIHDCKYIKVRFGSLPRESYEKLKNYKQNPYIVFFPSTSDPLRYWGVYFSPIENVTEVDRIFSSLYFERTRLTELVGSPESEVESLKAKLDATKKQLKDTEEAFEKLWEKEFPMCRKVYSWLTERSVYFDMRRYAARYNDSFILTGWIPADKEESFKEELDKVGSLAYTFDGGEDELIHSPPVKLQNKSIFRPFEFFVDLYGLPCYDEVDPTAFVAITYFLLFGIMFADLGQGLCVALIGWLVWKKTKNKLGQVMIACGVSAGIFGTIFGSVFGFEHALDPLFKAMGFAEKPIEVMKPATTSMIVYSAVGIGIALVILAMLVNIYSSLKRKNYGNALFGPSGLAGLIFYSSLIVGFGGQLAFGWKIVNKTYVICCLILPLICMFFRDILGDLVKRKPDWKPKAWGDYIMQNFFEVFEFLLSYATNTMSFLRVGAFVLVHAGMMLVVFTLAEMNSGIMYLLIIVIGNAFVMALEGLLVGIQVLRLEFYEMFSRFFDGGGRPFNPVVVRKKQ</sequence>
<feature type="transmembrane region" description="Helical" evidence="9">
    <location>
        <begin position="351"/>
        <end position="380"/>
    </location>
</feature>
<evidence type="ECO:0000256" key="9">
    <source>
        <dbReference type="SAM" id="Phobius"/>
    </source>
</evidence>
<feature type="transmembrane region" description="Helical" evidence="9">
    <location>
        <begin position="475"/>
        <end position="496"/>
    </location>
</feature>
<dbReference type="Proteomes" id="UP001082703">
    <property type="component" value="Unassembled WGS sequence"/>
</dbReference>
<evidence type="ECO:0000256" key="4">
    <source>
        <dbReference type="ARBA" id="ARBA00022692"/>
    </source>
</evidence>
<keyword evidence="5 9" id="KW-1133">Transmembrane helix</keyword>
<evidence type="ECO:0000256" key="5">
    <source>
        <dbReference type="ARBA" id="ARBA00022989"/>
    </source>
</evidence>
<protein>
    <submittedName>
        <fullName evidence="10">ATPase</fullName>
    </submittedName>
</protein>
<keyword evidence="6" id="KW-0406">Ion transport</keyword>
<gene>
    <name evidence="10" type="ORF">OUY18_10010</name>
</gene>
<reference evidence="10 11" key="1">
    <citation type="submission" date="2022-11" db="EMBL/GenBank/DDBJ databases">
        <authorList>
            <person name="Caiyu Z."/>
        </authorList>
    </citation>
    <scope>NUCLEOTIDE SEQUENCE [LARGE SCALE GENOMIC DNA]</scope>
    <source>
        <strain evidence="10 11">YR-4</strain>
    </source>
</reference>
<comment type="subcellular location">
    <subcellularLocation>
        <location evidence="1">Membrane</location>
        <topology evidence="1">Multi-pass membrane protein</topology>
    </subcellularLocation>
</comment>
<keyword evidence="11" id="KW-1185">Reference proteome</keyword>
<dbReference type="RefSeq" id="WP_268058644.1">
    <property type="nucleotide sequence ID" value="NZ_JAPOHA010000009.1"/>
</dbReference>
<dbReference type="InterPro" id="IPR002490">
    <property type="entry name" value="V-ATPase_116kDa_su"/>
</dbReference>
<feature type="transmembrane region" description="Helical" evidence="9">
    <location>
        <begin position="567"/>
        <end position="588"/>
    </location>
</feature>